<dbReference type="GO" id="GO:0000166">
    <property type="term" value="F:nucleotide binding"/>
    <property type="evidence" value="ECO:0007669"/>
    <property type="project" value="InterPro"/>
</dbReference>
<dbReference type="InterPro" id="IPR002121">
    <property type="entry name" value="HRDC_dom"/>
</dbReference>
<dbReference type="GO" id="GO:0000467">
    <property type="term" value="P:exonucleolytic trimming to generate mature 3'-end of 5.8S rRNA from tricistronic rRNA transcript (SSU-rRNA, 5.8S rRNA, LSU-rRNA)"/>
    <property type="evidence" value="ECO:0007669"/>
    <property type="project" value="InterPro"/>
</dbReference>
<organism evidence="6 7">
    <name type="scientific">Caligus rogercresseyi</name>
    <name type="common">Sea louse</name>
    <dbReference type="NCBI Taxonomy" id="217165"/>
    <lineage>
        <taxon>Eukaryota</taxon>
        <taxon>Metazoa</taxon>
        <taxon>Ecdysozoa</taxon>
        <taxon>Arthropoda</taxon>
        <taxon>Crustacea</taxon>
        <taxon>Multicrustacea</taxon>
        <taxon>Hexanauplia</taxon>
        <taxon>Copepoda</taxon>
        <taxon>Siphonostomatoida</taxon>
        <taxon>Caligidae</taxon>
        <taxon>Caligus</taxon>
    </lineage>
</organism>
<protein>
    <submittedName>
        <fullName evidence="6">Exosome component 10like</fullName>
    </submittedName>
</protein>
<dbReference type="Gene3D" id="1.10.150.80">
    <property type="entry name" value="HRDC domain"/>
    <property type="match status" value="1"/>
</dbReference>
<dbReference type="SUPFAM" id="SSF47819">
    <property type="entry name" value="HRDC-like"/>
    <property type="match status" value="1"/>
</dbReference>
<accession>A0A7T8QVW8</accession>
<keyword evidence="2" id="KW-0539">Nucleus</keyword>
<reference evidence="7" key="1">
    <citation type="submission" date="2021-01" db="EMBL/GenBank/DDBJ databases">
        <title>Caligus Genome Assembly.</title>
        <authorList>
            <person name="Gallardo-Escarate C."/>
        </authorList>
    </citation>
    <scope>NUCLEOTIDE SEQUENCE [LARGE SCALE GENOMIC DNA]</scope>
</reference>
<evidence type="ECO:0000313" key="6">
    <source>
        <dbReference type="EMBL" id="QQP57034.1"/>
    </source>
</evidence>
<dbReference type="OrthoDB" id="2250022at2759"/>
<dbReference type="Pfam" id="PF00570">
    <property type="entry name" value="HRDC"/>
    <property type="match status" value="1"/>
</dbReference>
<dbReference type="InterPro" id="IPR010997">
    <property type="entry name" value="HRDC-like_sf"/>
</dbReference>
<name>A0A7T8QVW8_CALRO</name>
<dbReference type="GO" id="GO:0071051">
    <property type="term" value="P:poly(A)-dependent snoRNA 3'-end processing"/>
    <property type="evidence" value="ECO:0007669"/>
    <property type="project" value="TreeGrafter"/>
</dbReference>
<dbReference type="GO" id="GO:0071038">
    <property type="term" value="P:TRAMP-dependent tRNA surveillance pathway"/>
    <property type="evidence" value="ECO:0007669"/>
    <property type="project" value="TreeGrafter"/>
</dbReference>
<dbReference type="PANTHER" id="PTHR12124:SF47">
    <property type="entry name" value="EXOSOME COMPONENT 10"/>
    <property type="match status" value="1"/>
</dbReference>
<feature type="region of interest" description="Disordered" evidence="4">
    <location>
        <begin position="95"/>
        <end position="115"/>
    </location>
</feature>
<feature type="compositionally biased region" description="Basic and acidic residues" evidence="4">
    <location>
        <begin position="102"/>
        <end position="115"/>
    </location>
</feature>
<dbReference type="GO" id="GO:0005730">
    <property type="term" value="C:nucleolus"/>
    <property type="evidence" value="ECO:0007669"/>
    <property type="project" value="TreeGrafter"/>
</dbReference>
<dbReference type="Proteomes" id="UP000595437">
    <property type="component" value="Chromosome 1"/>
</dbReference>
<evidence type="ECO:0000259" key="5">
    <source>
        <dbReference type="PROSITE" id="PS50967"/>
    </source>
</evidence>
<evidence type="ECO:0000256" key="2">
    <source>
        <dbReference type="ARBA" id="ARBA00023242"/>
    </source>
</evidence>
<dbReference type="GO" id="GO:0003727">
    <property type="term" value="F:single-stranded RNA binding"/>
    <property type="evidence" value="ECO:0007669"/>
    <property type="project" value="TreeGrafter"/>
</dbReference>
<evidence type="ECO:0000313" key="7">
    <source>
        <dbReference type="Proteomes" id="UP000595437"/>
    </source>
</evidence>
<dbReference type="PROSITE" id="PS50967">
    <property type="entry name" value="HRDC"/>
    <property type="match status" value="1"/>
</dbReference>
<gene>
    <name evidence="6" type="ORF">FKW44_001893</name>
</gene>
<dbReference type="InterPro" id="IPR045092">
    <property type="entry name" value="Rrp6-like"/>
</dbReference>
<dbReference type="InterPro" id="IPR044876">
    <property type="entry name" value="HRDC_dom_sf"/>
</dbReference>
<dbReference type="PANTHER" id="PTHR12124">
    <property type="entry name" value="POLYMYOSITIS/SCLERODERMA AUTOANTIGEN-RELATED"/>
    <property type="match status" value="1"/>
</dbReference>
<proteinExistence type="inferred from homology"/>
<dbReference type="GO" id="GO:0071039">
    <property type="term" value="P:nuclear polyadenylation-dependent CUT catabolic process"/>
    <property type="evidence" value="ECO:0007669"/>
    <property type="project" value="TreeGrafter"/>
</dbReference>
<dbReference type="EMBL" id="CP045890">
    <property type="protein sequence ID" value="QQP57034.1"/>
    <property type="molecule type" value="Genomic_DNA"/>
</dbReference>
<dbReference type="AlphaFoldDB" id="A0A7T8QVW8"/>
<evidence type="ECO:0000256" key="1">
    <source>
        <dbReference type="ARBA" id="ARBA00004123"/>
    </source>
</evidence>
<evidence type="ECO:0000256" key="4">
    <source>
        <dbReference type="SAM" id="MobiDB-lite"/>
    </source>
</evidence>
<comment type="subcellular location">
    <subcellularLocation>
        <location evidence="1">Nucleus</location>
    </subcellularLocation>
</comment>
<dbReference type="GO" id="GO:0071044">
    <property type="term" value="P:histone mRNA catabolic process"/>
    <property type="evidence" value="ECO:0007669"/>
    <property type="project" value="TreeGrafter"/>
</dbReference>
<dbReference type="GO" id="GO:0000175">
    <property type="term" value="F:3'-5'-RNA exonuclease activity"/>
    <property type="evidence" value="ECO:0007669"/>
    <property type="project" value="InterPro"/>
</dbReference>
<dbReference type="GO" id="GO:0071040">
    <property type="term" value="P:nuclear polyadenylation-dependent antisense transcript catabolic process"/>
    <property type="evidence" value="ECO:0007669"/>
    <property type="project" value="TreeGrafter"/>
</dbReference>
<evidence type="ECO:0000256" key="3">
    <source>
        <dbReference type="ARBA" id="ARBA00043957"/>
    </source>
</evidence>
<dbReference type="GO" id="GO:0071037">
    <property type="term" value="P:nuclear polyadenylation-dependent snRNA catabolic process"/>
    <property type="evidence" value="ECO:0007669"/>
    <property type="project" value="TreeGrafter"/>
</dbReference>
<dbReference type="GO" id="GO:0071035">
    <property type="term" value="P:nuclear polyadenylation-dependent rRNA catabolic process"/>
    <property type="evidence" value="ECO:0007669"/>
    <property type="project" value="TreeGrafter"/>
</dbReference>
<dbReference type="FunFam" id="1.10.150.80:FF:000001">
    <property type="entry name" value="Putative exosome component 10"/>
    <property type="match status" value="1"/>
</dbReference>
<dbReference type="GO" id="GO:0071036">
    <property type="term" value="P:nuclear polyadenylation-dependent snoRNA catabolic process"/>
    <property type="evidence" value="ECO:0007669"/>
    <property type="project" value="TreeGrafter"/>
</dbReference>
<keyword evidence="7" id="KW-1185">Reference proteome</keyword>
<feature type="domain" description="HRDC" evidence="5">
    <location>
        <begin position="15"/>
        <end position="95"/>
    </location>
</feature>
<dbReference type="SMART" id="SM00341">
    <property type="entry name" value="HRDC"/>
    <property type="match status" value="1"/>
</dbReference>
<dbReference type="GO" id="GO:0000176">
    <property type="term" value="C:nuclear exosome (RNase complex)"/>
    <property type="evidence" value="ECO:0007669"/>
    <property type="project" value="TreeGrafter"/>
</dbReference>
<comment type="similarity">
    <text evidence="3">Belongs to the exosome component 10/RRP6 family.</text>
</comment>
<sequence length="126" mass="14702">MKHLDLLKKNKRSFNSKQLFALKEIYVWRHRLARKEDESEHYILPNHMLLNICSELPREMQGILALCNPVPPHVKQNLGELHKIVYEARGKPLTSNSVMQDAKQEPSKSYEDRANNDVMIDPLKCP</sequence>